<evidence type="ECO:0000256" key="6">
    <source>
        <dbReference type="SAM" id="SignalP"/>
    </source>
</evidence>
<evidence type="ECO:0000259" key="7">
    <source>
        <dbReference type="PROSITE" id="PS51007"/>
    </source>
</evidence>
<dbReference type="PROSITE" id="PS51007">
    <property type="entry name" value="CYTC"/>
    <property type="match status" value="1"/>
</dbReference>
<dbReference type="InterPro" id="IPR051459">
    <property type="entry name" value="Cytochrome_c-type_DH"/>
</dbReference>
<dbReference type="GO" id="GO:0009055">
    <property type="term" value="F:electron transfer activity"/>
    <property type="evidence" value="ECO:0007669"/>
    <property type="project" value="InterPro"/>
</dbReference>
<evidence type="ECO:0000313" key="9">
    <source>
        <dbReference type="Proteomes" id="UP000019184"/>
    </source>
</evidence>
<dbReference type="Gene3D" id="1.10.760.10">
    <property type="entry name" value="Cytochrome c-like domain"/>
    <property type="match status" value="1"/>
</dbReference>
<dbReference type="GO" id="GO:0020037">
    <property type="term" value="F:heme binding"/>
    <property type="evidence" value="ECO:0007669"/>
    <property type="project" value="InterPro"/>
</dbReference>
<dbReference type="OrthoDB" id="9811281at2"/>
<evidence type="ECO:0000256" key="3">
    <source>
        <dbReference type="ARBA" id="ARBA00023004"/>
    </source>
</evidence>
<dbReference type="SUPFAM" id="SSF46626">
    <property type="entry name" value="Cytochrome c"/>
    <property type="match status" value="1"/>
</dbReference>
<dbReference type="AlphaFoldDB" id="A0A7U7G945"/>
<keyword evidence="6" id="KW-0732">Signal</keyword>
<keyword evidence="8" id="KW-0449">Lipoprotein</keyword>
<keyword evidence="2 4" id="KW-0479">Metal-binding</keyword>
<keyword evidence="3 4" id="KW-0408">Iron</keyword>
<dbReference type="InterPro" id="IPR009056">
    <property type="entry name" value="Cyt_c-like_dom"/>
</dbReference>
<organism evidence="8 9">
    <name type="scientific">Candidatus Contendobacter odensis Run_B_J11</name>
    <dbReference type="NCBI Taxonomy" id="1400861"/>
    <lineage>
        <taxon>Bacteria</taxon>
        <taxon>Pseudomonadati</taxon>
        <taxon>Pseudomonadota</taxon>
        <taxon>Gammaproteobacteria</taxon>
        <taxon>Candidatus Competibacteraceae</taxon>
        <taxon>Candidatus Contendibacter</taxon>
    </lineage>
</organism>
<dbReference type="InterPro" id="IPR036909">
    <property type="entry name" value="Cyt_c-like_dom_sf"/>
</dbReference>
<name>A0A7U7G945_9GAMM</name>
<proteinExistence type="predicted"/>
<keyword evidence="1 4" id="KW-0349">Heme</keyword>
<evidence type="ECO:0000256" key="5">
    <source>
        <dbReference type="SAM" id="MobiDB-lite"/>
    </source>
</evidence>
<feature type="signal peptide" evidence="6">
    <location>
        <begin position="1"/>
        <end position="37"/>
    </location>
</feature>
<dbReference type="PANTHER" id="PTHR35008:SF4">
    <property type="entry name" value="BLL4482 PROTEIN"/>
    <property type="match status" value="1"/>
</dbReference>
<evidence type="ECO:0000256" key="1">
    <source>
        <dbReference type="ARBA" id="ARBA00022617"/>
    </source>
</evidence>
<feature type="domain" description="Cytochrome c" evidence="7">
    <location>
        <begin position="43"/>
        <end position="181"/>
    </location>
</feature>
<evidence type="ECO:0000256" key="4">
    <source>
        <dbReference type="PROSITE-ProRule" id="PRU00433"/>
    </source>
</evidence>
<sequence length="195" mass="20749">MKKHTGLLCLETARQSLKLLGAASLVALVSGGPSAWAAADGADLTARGAYLVTAFGCADCHTPMKMGAKGPDPDLSRNLSGHPETMKLSPPPKADTSWIWFGAATNTAYAGPWGISYASNLTPDKETGLGAWKADDFVQAIKTGKHVGVARPIMPPMPWPALSHLTEDDLRAIFQYLQTVPAIRNRVPDYQPPAQ</sequence>
<comment type="caution">
    <text evidence="8">The sequence shown here is derived from an EMBL/GenBank/DDBJ whole genome shotgun (WGS) entry which is preliminary data.</text>
</comment>
<dbReference type="RefSeq" id="WP_034431306.1">
    <property type="nucleotide sequence ID" value="NZ_CBTK010000059.1"/>
</dbReference>
<dbReference type="Proteomes" id="UP000019184">
    <property type="component" value="Unassembled WGS sequence"/>
</dbReference>
<dbReference type="GO" id="GO:0046872">
    <property type="term" value="F:metal ion binding"/>
    <property type="evidence" value="ECO:0007669"/>
    <property type="project" value="UniProtKB-KW"/>
</dbReference>
<dbReference type="EMBL" id="CBTK010000059">
    <property type="protein sequence ID" value="CDH44125.1"/>
    <property type="molecule type" value="Genomic_DNA"/>
</dbReference>
<dbReference type="PANTHER" id="PTHR35008">
    <property type="entry name" value="BLL4482 PROTEIN-RELATED"/>
    <property type="match status" value="1"/>
</dbReference>
<evidence type="ECO:0000313" key="8">
    <source>
        <dbReference type="EMBL" id="CDH44125.1"/>
    </source>
</evidence>
<keyword evidence="9" id="KW-1185">Reference proteome</keyword>
<evidence type="ECO:0000256" key="2">
    <source>
        <dbReference type="ARBA" id="ARBA00022723"/>
    </source>
</evidence>
<reference evidence="8 9" key="1">
    <citation type="journal article" date="2014" name="ISME J.">
        <title>Candidatus Competibacter-lineage genomes retrieved from metagenomes reveal functional metabolic diversity.</title>
        <authorList>
            <person name="McIlroy S.J."/>
            <person name="Albertsen M."/>
            <person name="Andresen E.K."/>
            <person name="Saunders A.M."/>
            <person name="Kristiansen R."/>
            <person name="Stokholm-Bjerregaard M."/>
            <person name="Nielsen K.L."/>
            <person name="Nielsen P.H."/>
        </authorList>
    </citation>
    <scope>NUCLEOTIDE SEQUENCE [LARGE SCALE GENOMIC DNA]</scope>
    <source>
        <strain evidence="8 9">Run_B_J11</strain>
    </source>
</reference>
<gene>
    <name evidence="8" type="ORF">BN874_1510023</name>
</gene>
<accession>A0A7U7G945</accession>
<protein>
    <submittedName>
        <fullName evidence="8">Lipoprotein</fullName>
    </submittedName>
</protein>
<feature type="region of interest" description="Disordered" evidence="5">
    <location>
        <begin position="68"/>
        <end position="90"/>
    </location>
</feature>
<feature type="chain" id="PRO_5031376551" evidence="6">
    <location>
        <begin position="38"/>
        <end position="195"/>
    </location>
</feature>
<dbReference type="Pfam" id="PF00034">
    <property type="entry name" value="Cytochrom_C"/>
    <property type="match status" value="1"/>
</dbReference>